<dbReference type="Pfam" id="PF07173">
    <property type="entry name" value="GRDP-like"/>
    <property type="match status" value="1"/>
</dbReference>
<dbReference type="AlphaFoldDB" id="A0A392RDQ1"/>
<dbReference type="PANTHER" id="PTHR34365">
    <property type="entry name" value="ENOLASE (DUF1399)"/>
    <property type="match status" value="1"/>
</dbReference>
<dbReference type="Proteomes" id="UP000265520">
    <property type="component" value="Unassembled WGS sequence"/>
</dbReference>
<name>A0A392RDQ1_9FABA</name>
<proteinExistence type="predicted"/>
<reference evidence="1 2" key="1">
    <citation type="journal article" date="2018" name="Front. Plant Sci.">
        <title>Red Clover (Trifolium pratense) and Zigzag Clover (T. medium) - A Picture of Genomic Similarities and Differences.</title>
        <authorList>
            <person name="Dluhosova J."/>
            <person name="Istvanek J."/>
            <person name="Nedelnik J."/>
            <person name="Repkova J."/>
        </authorList>
    </citation>
    <scope>NUCLEOTIDE SEQUENCE [LARGE SCALE GENOMIC DNA]</scope>
    <source>
        <strain evidence="2">cv. 10/8</strain>
        <tissue evidence="1">Leaf</tissue>
    </source>
</reference>
<feature type="non-terminal residue" evidence="1">
    <location>
        <position position="1"/>
    </location>
</feature>
<keyword evidence="2" id="KW-1185">Reference proteome</keyword>
<evidence type="ECO:0000313" key="1">
    <source>
        <dbReference type="EMBL" id="MCI34252.1"/>
    </source>
</evidence>
<dbReference type="InterPro" id="IPR009836">
    <property type="entry name" value="GRDP-like"/>
</dbReference>
<organism evidence="1 2">
    <name type="scientific">Trifolium medium</name>
    <dbReference type="NCBI Taxonomy" id="97028"/>
    <lineage>
        <taxon>Eukaryota</taxon>
        <taxon>Viridiplantae</taxon>
        <taxon>Streptophyta</taxon>
        <taxon>Embryophyta</taxon>
        <taxon>Tracheophyta</taxon>
        <taxon>Spermatophyta</taxon>
        <taxon>Magnoliopsida</taxon>
        <taxon>eudicotyledons</taxon>
        <taxon>Gunneridae</taxon>
        <taxon>Pentapetalae</taxon>
        <taxon>rosids</taxon>
        <taxon>fabids</taxon>
        <taxon>Fabales</taxon>
        <taxon>Fabaceae</taxon>
        <taxon>Papilionoideae</taxon>
        <taxon>50 kb inversion clade</taxon>
        <taxon>NPAAA clade</taxon>
        <taxon>Hologalegina</taxon>
        <taxon>IRL clade</taxon>
        <taxon>Trifolieae</taxon>
        <taxon>Trifolium</taxon>
    </lineage>
</organism>
<dbReference type="EMBL" id="LXQA010212013">
    <property type="protein sequence ID" value="MCI34252.1"/>
    <property type="molecule type" value="Genomic_DNA"/>
</dbReference>
<comment type="caution">
    <text evidence="1">The sequence shown here is derived from an EMBL/GenBank/DDBJ whole genome shotgun (WGS) entry which is preliminary data.</text>
</comment>
<evidence type="ECO:0000313" key="2">
    <source>
        <dbReference type="Proteomes" id="UP000265520"/>
    </source>
</evidence>
<protein>
    <submittedName>
        <fullName evidence="1">Glycine-rich protein</fullName>
    </submittedName>
</protein>
<dbReference type="PANTHER" id="PTHR34365:SF7">
    <property type="entry name" value="GLYCINE-RICH DOMAIN-CONTAINING PROTEIN 1"/>
    <property type="match status" value="1"/>
</dbReference>
<sequence>RYKLDCEELYGRVLDNFDVVSTVQGIYSSQTEEIWNKLYPDEPYSSDLINLTPEDICKTIESLPKYTKYDLISAAKRQSPFFYQVMDRVVFV</sequence>
<accession>A0A392RDQ1</accession>